<keyword evidence="1" id="KW-1133">Transmembrane helix</keyword>
<accession>A0A382PTL1</accession>
<feature type="transmembrane region" description="Helical" evidence="1">
    <location>
        <begin position="6"/>
        <end position="23"/>
    </location>
</feature>
<protein>
    <recommendedName>
        <fullName evidence="2">DUF4340 domain-containing protein</fullName>
    </recommendedName>
</protein>
<sequence length="330" mass="35956">MKPKHVIILGGLFVVLIGVYFISNKDKSESQIKDGLVAGDKVLSITNINEITGVKITGSENSVQLGRKDGKWVVVNRADYKADFTKISRALKKLDGLEVAEQRRVGKKHYGRFDLKEPESEDGAGVKIQLSKNEQDPVGEIVIGKRYGGATIDSGQQGGGNGKYVRVSSNENQVFIVSDSLFDIESSPSGWLEKNPFGIDKSKDIIVEHSDGTKFEFIRGKEGDDASLKGLAKNEELNTSNASTITSPFASFNFKDVSTGEDADPEKTGLKTPLQVTVTTFDGFKYDLKLGKGEGENVDSGEKEATVSAARFYLTYSVSAEFTDFVLKSR</sequence>
<dbReference type="AlphaFoldDB" id="A0A382PTL1"/>
<dbReference type="InterPro" id="IPR025641">
    <property type="entry name" value="DUF4340"/>
</dbReference>
<evidence type="ECO:0000313" key="3">
    <source>
        <dbReference type="EMBL" id="SVC76733.1"/>
    </source>
</evidence>
<dbReference type="Pfam" id="PF14238">
    <property type="entry name" value="DUF4340"/>
    <property type="match status" value="1"/>
</dbReference>
<feature type="non-terminal residue" evidence="3">
    <location>
        <position position="330"/>
    </location>
</feature>
<gene>
    <name evidence="3" type="ORF">METZ01_LOCUS329587</name>
</gene>
<evidence type="ECO:0000256" key="1">
    <source>
        <dbReference type="SAM" id="Phobius"/>
    </source>
</evidence>
<reference evidence="3" key="1">
    <citation type="submission" date="2018-05" db="EMBL/GenBank/DDBJ databases">
        <authorList>
            <person name="Lanie J.A."/>
            <person name="Ng W.-L."/>
            <person name="Kazmierczak K.M."/>
            <person name="Andrzejewski T.M."/>
            <person name="Davidsen T.M."/>
            <person name="Wayne K.J."/>
            <person name="Tettelin H."/>
            <person name="Glass J.I."/>
            <person name="Rusch D."/>
            <person name="Podicherti R."/>
            <person name="Tsui H.-C.T."/>
            <person name="Winkler M.E."/>
        </authorList>
    </citation>
    <scope>NUCLEOTIDE SEQUENCE</scope>
</reference>
<dbReference type="EMBL" id="UINC01109725">
    <property type="protein sequence ID" value="SVC76733.1"/>
    <property type="molecule type" value="Genomic_DNA"/>
</dbReference>
<keyword evidence="1" id="KW-0472">Membrane</keyword>
<proteinExistence type="predicted"/>
<evidence type="ECO:0000259" key="2">
    <source>
        <dbReference type="Pfam" id="PF14238"/>
    </source>
</evidence>
<keyword evidence="1" id="KW-0812">Transmembrane</keyword>
<name>A0A382PTL1_9ZZZZ</name>
<organism evidence="3">
    <name type="scientific">marine metagenome</name>
    <dbReference type="NCBI Taxonomy" id="408172"/>
    <lineage>
        <taxon>unclassified sequences</taxon>
        <taxon>metagenomes</taxon>
        <taxon>ecological metagenomes</taxon>
    </lineage>
</organism>
<feature type="domain" description="DUF4340" evidence="2">
    <location>
        <begin position="72"/>
        <end position="273"/>
    </location>
</feature>